<gene>
    <name evidence="2" type="ORF">KSP40_PGU014941</name>
</gene>
<keyword evidence="3" id="KW-1185">Reference proteome</keyword>
<name>A0ABR2M8E0_9ASPA</name>
<dbReference type="PANTHER" id="PTHR45523:SF2">
    <property type="entry name" value="OS02G0470600 PROTEIN"/>
    <property type="match status" value="1"/>
</dbReference>
<dbReference type="PANTHER" id="PTHR45523">
    <property type="entry name" value="TETRATRICOPEPTIDE REPEAT (TPR)-CONTAINING PROTEIN-RELATED"/>
    <property type="match status" value="1"/>
</dbReference>
<evidence type="ECO:0000313" key="3">
    <source>
        <dbReference type="Proteomes" id="UP001412067"/>
    </source>
</evidence>
<reference evidence="2 3" key="1">
    <citation type="journal article" date="2022" name="Nat. Plants">
        <title>Genomes of leafy and leafless Platanthera orchids illuminate the evolution of mycoheterotrophy.</title>
        <authorList>
            <person name="Li M.H."/>
            <person name="Liu K.W."/>
            <person name="Li Z."/>
            <person name="Lu H.C."/>
            <person name="Ye Q.L."/>
            <person name="Zhang D."/>
            <person name="Wang J.Y."/>
            <person name="Li Y.F."/>
            <person name="Zhong Z.M."/>
            <person name="Liu X."/>
            <person name="Yu X."/>
            <person name="Liu D.K."/>
            <person name="Tu X.D."/>
            <person name="Liu B."/>
            <person name="Hao Y."/>
            <person name="Liao X.Y."/>
            <person name="Jiang Y.T."/>
            <person name="Sun W.H."/>
            <person name="Chen J."/>
            <person name="Chen Y.Q."/>
            <person name="Ai Y."/>
            <person name="Zhai J.W."/>
            <person name="Wu S.S."/>
            <person name="Zhou Z."/>
            <person name="Hsiao Y.Y."/>
            <person name="Wu W.L."/>
            <person name="Chen Y.Y."/>
            <person name="Lin Y.F."/>
            <person name="Hsu J.L."/>
            <person name="Li C.Y."/>
            <person name="Wang Z.W."/>
            <person name="Zhao X."/>
            <person name="Zhong W.Y."/>
            <person name="Ma X.K."/>
            <person name="Ma L."/>
            <person name="Huang J."/>
            <person name="Chen G.Z."/>
            <person name="Huang M.Z."/>
            <person name="Huang L."/>
            <person name="Peng D.H."/>
            <person name="Luo Y.B."/>
            <person name="Zou S.Q."/>
            <person name="Chen S.P."/>
            <person name="Lan S."/>
            <person name="Tsai W.C."/>
            <person name="Van de Peer Y."/>
            <person name="Liu Z.J."/>
        </authorList>
    </citation>
    <scope>NUCLEOTIDE SEQUENCE [LARGE SCALE GENOMIC DNA]</scope>
    <source>
        <strain evidence="2">Lor288</strain>
    </source>
</reference>
<sequence length="194" mass="22546">MAPEDTTHLKGRELDKPRNPSRASSKGHPFCSGVTLSKLVFSTIDEQDNETFDASGALDKLHEMASSKNMLFKEKTTMFWVYNTRLEVSHLSPDVPVLEDTHAWWRYAMLASLQQKKLCCWFSWERIKHLCQLRRLYIQMYSTFLKESPSVDIYAMRKIERSLDSEVVLLWSGGNVWPRIGRSAYNKINTHIKS</sequence>
<dbReference type="EMBL" id="JBBWWR010000011">
    <property type="protein sequence ID" value="KAK8960165.1"/>
    <property type="molecule type" value="Genomic_DNA"/>
</dbReference>
<comment type="caution">
    <text evidence="2">The sequence shown here is derived from an EMBL/GenBank/DDBJ whole genome shotgun (WGS) entry which is preliminary data.</text>
</comment>
<feature type="compositionally biased region" description="Basic and acidic residues" evidence="1">
    <location>
        <begin position="1"/>
        <end position="18"/>
    </location>
</feature>
<dbReference type="Proteomes" id="UP001412067">
    <property type="component" value="Unassembled WGS sequence"/>
</dbReference>
<protein>
    <submittedName>
        <fullName evidence="2">Uncharacterized protein</fullName>
    </submittedName>
</protein>
<organism evidence="2 3">
    <name type="scientific">Platanthera guangdongensis</name>
    <dbReference type="NCBI Taxonomy" id="2320717"/>
    <lineage>
        <taxon>Eukaryota</taxon>
        <taxon>Viridiplantae</taxon>
        <taxon>Streptophyta</taxon>
        <taxon>Embryophyta</taxon>
        <taxon>Tracheophyta</taxon>
        <taxon>Spermatophyta</taxon>
        <taxon>Magnoliopsida</taxon>
        <taxon>Liliopsida</taxon>
        <taxon>Asparagales</taxon>
        <taxon>Orchidaceae</taxon>
        <taxon>Orchidoideae</taxon>
        <taxon>Orchideae</taxon>
        <taxon>Orchidinae</taxon>
        <taxon>Platanthera</taxon>
    </lineage>
</organism>
<evidence type="ECO:0000313" key="2">
    <source>
        <dbReference type="EMBL" id="KAK8960165.1"/>
    </source>
</evidence>
<evidence type="ECO:0000256" key="1">
    <source>
        <dbReference type="SAM" id="MobiDB-lite"/>
    </source>
</evidence>
<feature type="region of interest" description="Disordered" evidence="1">
    <location>
        <begin position="1"/>
        <end position="28"/>
    </location>
</feature>
<accession>A0ABR2M8E0</accession>
<proteinExistence type="predicted"/>